<organism evidence="1 2">
    <name type="scientific">Candidatus Kaiserbacteria bacterium RIFCSPLOWO2_01_FULL_52_12b</name>
    <dbReference type="NCBI Taxonomy" id="1798509"/>
    <lineage>
        <taxon>Bacteria</taxon>
        <taxon>Candidatus Kaiseribacteriota</taxon>
    </lineage>
</organism>
<protein>
    <submittedName>
        <fullName evidence="1">Uncharacterized protein</fullName>
    </submittedName>
</protein>
<comment type="caution">
    <text evidence="1">The sequence shown here is derived from an EMBL/GenBank/DDBJ whole genome shotgun (WGS) entry which is preliminary data.</text>
</comment>
<dbReference type="EMBL" id="MFLW01000004">
    <property type="protein sequence ID" value="OGG78586.1"/>
    <property type="molecule type" value="Genomic_DNA"/>
</dbReference>
<evidence type="ECO:0000313" key="2">
    <source>
        <dbReference type="Proteomes" id="UP000178811"/>
    </source>
</evidence>
<dbReference type="Proteomes" id="UP000178811">
    <property type="component" value="Unassembled WGS sequence"/>
</dbReference>
<name>A0A1F6EYC6_9BACT</name>
<reference evidence="1 2" key="1">
    <citation type="journal article" date="2016" name="Nat. Commun.">
        <title>Thousands of microbial genomes shed light on interconnected biogeochemical processes in an aquifer system.</title>
        <authorList>
            <person name="Anantharaman K."/>
            <person name="Brown C.T."/>
            <person name="Hug L.A."/>
            <person name="Sharon I."/>
            <person name="Castelle C.J."/>
            <person name="Probst A.J."/>
            <person name="Thomas B.C."/>
            <person name="Singh A."/>
            <person name="Wilkins M.J."/>
            <person name="Karaoz U."/>
            <person name="Brodie E.L."/>
            <person name="Williams K.H."/>
            <person name="Hubbard S.S."/>
            <person name="Banfield J.F."/>
        </authorList>
    </citation>
    <scope>NUCLEOTIDE SEQUENCE [LARGE SCALE GENOMIC DNA]</scope>
</reference>
<gene>
    <name evidence="1" type="ORF">A3A36_01850</name>
</gene>
<dbReference type="AlphaFoldDB" id="A0A1F6EYC6"/>
<proteinExistence type="predicted"/>
<accession>A0A1F6EYC6</accession>
<evidence type="ECO:0000313" key="1">
    <source>
        <dbReference type="EMBL" id="OGG78586.1"/>
    </source>
</evidence>
<sequence length="131" mass="15217">MLIVLALIAGFFILTWYEAERGVRFFAAQRSRLDQNVERISFAFAHIDFGAFLREEMRHLIVRISHDIAHLSLMVVRAVERLLTRLVRRLRTPRALDTAPRDSAREFVKTLSEFKGQLNATHPEISDIDLK</sequence>